<dbReference type="GO" id="GO:0006879">
    <property type="term" value="P:intracellular iron ion homeostasis"/>
    <property type="evidence" value="ECO:0007669"/>
    <property type="project" value="UniProtKB-KW"/>
</dbReference>
<dbReference type="GO" id="GO:0008198">
    <property type="term" value="F:ferrous iron binding"/>
    <property type="evidence" value="ECO:0007669"/>
    <property type="project" value="TreeGrafter"/>
</dbReference>
<dbReference type="InterPro" id="IPR002908">
    <property type="entry name" value="Frataxin/CyaY"/>
</dbReference>
<evidence type="ECO:0000256" key="15">
    <source>
        <dbReference type="ARBA" id="ARBA00046911"/>
    </source>
</evidence>
<keyword evidence="7" id="KW-0410">Iron transport</keyword>
<sequence length="226" mass="25733">MNMSRLTAKGTFIYQFLRNLRLTQKCKAIHTSSTTGRFQSHEKHIGARRYLSTLSSRNGESTTSISSPRILEQFKLLYAGQEMKSLRRNIHDVNATRFALAEQPSQASEMPEAVFEKLVDETLDAMTDYFEGMMEQTCTTSEFDVTYSSGVLTVKVSGEHGTYVINKQTPNRQIWLSSPTSGPKRYDWTGERWIYSRDGNCLHDLLSREFSAIFNLNMDLSGLINS</sequence>
<evidence type="ECO:0000256" key="6">
    <source>
        <dbReference type="ARBA" id="ARBA00022448"/>
    </source>
</evidence>
<dbReference type="GO" id="GO:0008199">
    <property type="term" value="F:ferric iron binding"/>
    <property type="evidence" value="ECO:0007669"/>
    <property type="project" value="InterPro"/>
</dbReference>
<dbReference type="EMBL" id="JAINUF010000001">
    <property type="protein sequence ID" value="KAJ8380763.1"/>
    <property type="molecule type" value="Genomic_DNA"/>
</dbReference>
<dbReference type="NCBIfam" id="TIGR03422">
    <property type="entry name" value="mito_frataxin"/>
    <property type="match status" value="1"/>
</dbReference>
<dbReference type="PRINTS" id="PR00904">
    <property type="entry name" value="FRATAXIN"/>
</dbReference>
<organism evidence="17 18">
    <name type="scientific">Synaphobranchus kaupii</name>
    <name type="common">Kaup's arrowtooth eel</name>
    <dbReference type="NCBI Taxonomy" id="118154"/>
    <lineage>
        <taxon>Eukaryota</taxon>
        <taxon>Metazoa</taxon>
        <taxon>Chordata</taxon>
        <taxon>Craniata</taxon>
        <taxon>Vertebrata</taxon>
        <taxon>Euteleostomi</taxon>
        <taxon>Actinopterygii</taxon>
        <taxon>Neopterygii</taxon>
        <taxon>Teleostei</taxon>
        <taxon>Anguilliformes</taxon>
        <taxon>Synaphobranchidae</taxon>
        <taxon>Synaphobranchus</taxon>
    </lineage>
</organism>
<dbReference type="SMART" id="SM01219">
    <property type="entry name" value="Frataxin_Cyay"/>
    <property type="match status" value="1"/>
</dbReference>
<evidence type="ECO:0000256" key="1">
    <source>
        <dbReference type="ARBA" id="ARBA00004173"/>
    </source>
</evidence>
<keyword evidence="11" id="KW-0406">Ion transport</keyword>
<dbReference type="PROSITE" id="PS01344">
    <property type="entry name" value="FRATAXIN_1"/>
    <property type="match status" value="1"/>
</dbReference>
<dbReference type="PROSITE" id="PS50810">
    <property type="entry name" value="FRATAXIN_2"/>
    <property type="match status" value="1"/>
</dbReference>
<comment type="caution">
    <text evidence="17">The sequence shown here is derived from an EMBL/GenBank/DDBJ whole genome shotgun (WGS) entry which is preliminary data.</text>
</comment>
<dbReference type="AlphaFoldDB" id="A0A9Q1GC00"/>
<dbReference type="InterPro" id="IPR017789">
    <property type="entry name" value="Frataxin"/>
</dbReference>
<dbReference type="FunFam" id="3.30.920.10:FF:000002">
    <property type="entry name" value="Frataxin, mitochondrial"/>
    <property type="match status" value="1"/>
</dbReference>
<evidence type="ECO:0000256" key="5">
    <source>
        <dbReference type="ARBA" id="ARBA00022434"/>
    </source>
</evidence>
<dbReference type="PANTHER" id="PTHR16821">
    <property type="entry name" value="FRATAXIN"/>
    <property type="match status" value="1"/>
</dbReference>
<evidence type="ECO:0000256" key="3">
    <source>
        <dbReference type="ARBA" id="ARBA00013107"/>
    </source>
</evidence>
<dbReference type="GO" id="GO:0051537">
    <property type="term" value="F:2 iron, 2 sulfur cluster binding"/>
    <property type="evidence" value="ECO:0007669"/>
    <property type="project" value="TreeGrafter"/>
</dbReference>
<dbReference type="NCBIfam" id="TIGR03421">
    <property type="entry name" value="FeS_CyaY"/>
    <property type="match status" value="1"/>
</dbReference>
<evidence type="ECO:0000256" key="9">
    <source>
        <dbReference type="ARBA" id="ARBA00023002"/>
    </source>
</evidence>
<evidence type="ECO:0000313" key="18">
    <source>
        <dbReference type="Proteomes" id="UP001152622"/>
    </source>
</evidence>
<dbReference type="PANTHER" id="PTHR16821:SF2">
    <property type="entry name" value="FRATAXIN, MITOCHONDRIAL"/>
    <property type="match status" value="1"/>
</dbReference>
<comment type="subcellular location">
    <subcellularLocation>
        <location evidence="1">Mitochondrion</location>
    </subcellularLocation>
</comment>
<evidence type="ECO:0000256" key="8">
    <source>
        <dbReference type="ARBA" id="ARBA00022946"/>
    </source>
</evidence>
<dbReference type="GO" id="GO:0005739">
    <property type="term" value="C:mitochondrion"/>
    <property type="evidence" value="ECO:0007669"/>
    <property type="project" value="UniProtKB-SubCell"/>
</dbReference>
<evidence type="ECO:0000256" key="11">
    <source>
        <dbReference type="ARBA" id="ARBA00023065"/>
    </source>
</evidence>
<evidence type="ECO:0000256" key="14">
    <source>
        <dbReference type="ARBA" id="ARBA00045532"/>
    </source>
</evidence>
<evidence type="ECO:0000256" key="2">
    <source>
        <dbReference type="ARBA" id="ARBA00008183"/>
    </source>
</evidence>
<name>A0A9Q1GC00_SYNKA</name>
<keyword evidence="10" id="KW-0408">Iron</keyword>
<proteinExistence type="inferred from homology"/>
<evidence type="ECO:0000256" key="13">
    <source>
        <dbReference type="ARBA" id="ARBA00023133"/>
    </source>
</evidence>
<keyword evidence="9" id="KW-0560">Oxidoreductase</keyword>
<dbReference type="GO" id="GO:0006783">
    <property type="term" value="P:heme biosynthetic process"/>
    <property type="evidence" value="ECO:0007669"/>
    <property type="project" value="UniProtKB-KW"/>
</dbReference>
<dbReference type="Pfam" id="PF01491">
    <property type="entry name" value="Frataxin_Cyay"/>
    <property type="match status" value="1"/>
</dbReference>
<dbReference type="SUPFAM" id="SSF55387">
    <property type="entry name" value="Frataxin/Nqo15-like"/>
    <property type="match status" value="1"/>
</dbReference>
<comment type="function">
    <text evidence="14">Modulates the RNA-binding activity of ACO1. May be involved in the cytoplasmic iron-sulfur protein biogenesis. May contribute to oxidative stress resistance and overall cell survival.</text>
</comment>
<dbReference type="OrthoDB" id="1897642at2759"/>
<accession>A0A9Q1GC00</accession>
<keyword evidence="13" id="KW-0350">Heme biosynthesis</keyword>
<evidence type="ECO:0000256" key="12">
    <source>
        <dbReference type="ARBA" id="ARBA00023128"/>
    </source>
</evidence>
<keyword evidence="8" id="KW-0809">Transit peptide</keyword>
<evidence type="ECO:0000256" key="4">
    <source>
        <dbReference type="ARBA" id="ARBA00014720"/>
    </source>
</evidence>
<comment type="similarity">
    <text evidence="2">Belongs to the frataxin family.</text>
</comment>
<keyword evidence="5" id="KW-0409">Iron storage</keyword>
<dbReference type="EC" id="1.16.3.1" evidence="3"/>
<protein>
    <recommendedName>
        <fullName evidence="4">Frataxin, mitochondrial</fullName>
        <ecNumber evidence="3">1.16.3.1</ecNumber>
    </recommendedName>
</protein>
<comment type="subunit">
    <text evidence="15">Interacts with ACO1. Interacts with ISCU (cytoplasmic form).</text>
</comment>
<dbReference type="GO" id="GO:0006826">
    <property type="term" value="P:iron ion transport"/>
    <property type="evidence" value="ECO:0007669"/>
    <property type="project" value="UniProtKB-KW"/>
</dbReference>
<dbReference type="CDD" id="cd00503">
    <property type="entry name" value="Frataxin"/>
    <property type="match status" value="1"/>
</dbReference>
<dbReference type="GO" id="GO:0004322">
    <property type="term" value="F:ferroxidase activity"/>
    <property type="evidence" value="ECO:0007669"/>
    <property type="project" value="UniProtKB-EC"/>
</dbReference>
<evidence type="ECO:0000256" key="16">
    <source>
        <dbReference type="ARBA" id="ARBA00047990"/>
    </source>
</evidence>
<evidence type="ECO:0000256" key="7">
    <source>
        <dbReference type="ARBA" id="ARBA00022496"/>
    </source>
</evidence>
<dbReference type="InterPro" id="IPR036524">
    <property type="entry name" value="Frataxin/CyaY_sf"/>
</dbReference>
<comment type="catalytic activity">
    <reaction evidence="16">
        <text>4 Fe(2+) + O2 + 4 H(+) = 4 Fe(3+) + 2 H2O</text>
        <dbReference type="Rhea" id="RHEA:11148"/>
        <dbReference type="ChEBI" id="CHEBI:15377"/>
        <dbReference type="ChEBI" id="CHEBI:15378"/>
        <dbReference type="ChEBI" id="CHEBI:15379"/>
        <dbReference type="ChEBI" id="CHEBI:29033"/>
        <dbReference type="ChEBI" id="CHEBI:29034"/>
        <dbReference type="EC" id="1.16.3.1"/>
    </reaction>
</comment>
<dbReference type="Proteomes" id="UP001152622">
    <property type="component" value="Chromosome 1"/>
</dbReference>
<dbReference type="GO" id="GO:0016226">
    <property type="term" value="P:iron-sulfur cluster assembly"/>
    <property type="evidence" value="ECO:0007669"/>
    <property type="project" value="InterPro"/>
</dbReference>
<keyword evidence="12" id="KW-0496">Mitochondrion</keyword>
<reference evidence="17" key="1">
    <citation type="journal article" date="2023" name="Science">
        <title>Genome structures resolve the early diversification of teleost fishes.</title>
        <authorList>
            <person name="Parey E."/>
            <person name="Louis A."/>
            <person name="Montfort J."/>
            <person name="Bouchez O."/>
            <person name="Roques C."/>
            <person name="Iampietro C."/>
            <person name="Lluch J."/>
            <person name="Castinel A."/>
            <person name="Donnadieu C."/>
            <person name="Desvignes T."/>
            <person name="Floi Bucao C."/>
            <person name="Jouanno E."/>
            <person name="Wen M."/>
            <person name="Mejri S."/>
            <person name="Dirks R."/>
            <person name="Jansen H."/>
            <person name="Henkel C."/>
            <person name="Chen W.J."/>
            <person name="Zahm M."/>
            <person name="Cabau C."/>
            <person name="Klopp C."/>
            <person name="Thompson A.W."/>
            <person name="Robinson-Rechavi M."/>
            <person name="Braasch I."/>
            <person name="Lecointre G."/>
            <person name="Bobe J."/>
            <person name="Postlethwait J.H."/>
            <person name="Berthelot C."/>
            <person name="Roest Crollius H."/>
            <person name="Guiguen Y."/>
        </authorList>
    </citation>
    <scope>NUCLEOTIDE SEQUENCE</scope>
    <source>
        <strain evidence="17">WJC10195</strain>
    </source>
</reference>
<keyword evidence="18" id="KW-1185">Reference proteome</keyword>
<keyword evidence="6" id="KW-0813">Transport</keyword>
<dbReference type="Gene3D" id="3.30.920.10">
    <property type="entry name" value="Frataxin/CyaY"/>
    <property type="match status" value="1"/>
</dbReference>
<dbReference type="GO" id="GO:0034986">
    <property type="term" value="F:iron chaperone activity"/>
    <property type="evidence" value="ECO:0007669"/>
    <property type="project" value="TreeGrafter"/>
</dbReference>
<evidence type="ECO:0000313" key="17">
    <source>
        <dbReference type="EMBL" id="KAJ8380763.1"/>
    </source>
</evidence>
<evidence type="ECO:0000256" key="10">
    <source>
        <dbReference type="ARBA" id="ARBA00023004"/>
    </source>
</evidence>
<dbReference type="InterPro" id="IPR020895">
    <property type="entry name" value="Frataxin_CS"/>
</dbReference>
<gene>
    <name evidence="17" type="ORF">SKAU_G00015410</name>
</gene>